<dbReference type="EMBL" id="GBHO01024862">
    <property type="protein sequence ID" value="JAG18742.1"/>
    <property type="molecule type" value="Transcribed_RNA"/>
</dbReference>
<evidence type="ECO:0000313" key="2">
    <source>
        <dbReference type="EMBL" id="JAG18742.1"/>
    </source>
</evidence>
<proteinExistence type="predicted"/>
<reference evidence="2" key="2">
    <citation type="submission" date="2014-07" db="EMBL/GenBank/DDBJ databases">
        <authorList>
            <person name="Hull J."/>
        </authorList>
    </citation>
    <scope>NUCLEOTIDE SEQUENCE</scope>
</reference>
<gene>
    <name evidence="2" type="primary">nrdJ_1</name>
    <name evidence="3" type="synonym">nrdJ_2</name>
    <name evidence="2" type="ORF">CM83_7082</name>
    <name evidence="3" type="ORF">CM83_7084</name>
    <name evidence="5" type="ORF">g.1003</name>
    <name evidence="4" type="ORF">g.1005</name>
</gene>
<sequence>MIQCRTRLESTYKTLPKRYSVTGTCVNVLGDNGEGDSVANETQDDVTNFNLPTAGDVATSFVIYKEVEKEDTLPPQQLVQRSSHSSLDPLLGSEFDGESSSNECDDAT</sequence>
<protein>
    <submittedName>
        <fullName evidence="2">Vitamin B12-dependent ribonucleotide reductase</fullName>
    </submittedName>
</protein>
<dbReference type="EMBL" id="GDHC01021498">
    <property type="protein sequence ID" value="JAP97130.1"/>
    <property type="molecule type" value="Transcribed_RNA"/>
</dbReference>
<evidence type="ECO:0000313" key="5">
    <source>
        <dbReference type="EMBL" id="JAP97130.1"/>
    </source>
</evidence>
<feature type="compositionally biased region" description="Polar residues" evidence="1">
    <location>
        <begin position="74"/>
        <end position="86"/>
    </location>
</feature>
<reference evidence="2" key="1">
    <citation type="journal article" date="2014" name="PLoS ONE">
        <title>Transcriptome-Based Identification of ABC Transporters in the Western Tarnished Plant Bug Lygus hesperus.</title>
        <authorList>
            <person name="Hull J.J."/>
            <person name="Chaney K."/>
            <person name="Geib S.M."/>
            <person name="Fabrick J.A."/>
            <person name="Brent C.S."/>
            <person name="Walsh D."/>
            <person name="Lavine L.C."/>
        </authorList>
    </citation>
    <scope>NUCLEOTIDE SEQUENCE</scope>
</reference>
<evidence type="ECO:0000313" key="4">
    <source>
        <dbReference type="EMBL" id="JAP96925.1"/>
    </source>
</evidence>
<dbReference type="AlphaFoldDB" id="A0A0A9XDD7"/>
<evidence type="ECO:0000313" key="3">
    <source>
        <dbReference type="EMBL" id="JAG18743.1"/>
    </source>
</evidence>
<dbReference type="EMBL" id="GDHC01021703">
    <property type="protein sequence ID" value="JAP96925.1"/>
    <property type="molecule type" value="Transcribed_RNA"/>
</dbReference>
<evidence type="ECO:0000256" key="1">
    <source>
        <dbReference type="SAM" id="MobiDB-lite"/>
    </source>
</evidence>
<name>A0A0A9XDD7_LYGHE</name>
<accession>A0A0A9XDD7</accession>
<organism evidence="2">
    <name type="scientific">Lygus hesperus</name>
    <name type="common">Western plant bug</name>
    <dbReference type="NCBI Taxonomy" id="30085"/>
    <lineage>
        <taxon>Eukaryota</taxon>
        <taxon>Metazoa</taxon>
        <taxon>Ecdysozoa</taxon>
        <taxon>Arthropoda</taxon>
        <taxon>Hexapoda</taxon>
        <taxon>Insecta</taxon>
        <taxon>Pterygota</taxon>
        <taxon>Neoptera</taxon>
        <taxon>Paraneoptera</taxon>
        <taxon>Hemiptera</taxon>
        <taxon>Heteroptera</taxon>
        <taxon>Panheteroptera</taxon>
        <taxon>Cimicomorpha</taxon>
        <taxon>Miridae</taxon>
        <taxon>Mirini</taxon>
        <taxon>Lygus</taxon>
    </lineage>
</organism>
<reference evidence="4" key="3">
    <citation type="journal article" date="2016" name="Gigascience">
        <title>De novo construction of an expanded transcriptome assembly for the western tarnished plant bug, Lygus hesperus.</title>
        <authorList>
            <person name="Tassone E.E."/>
            <person name="Geib S.M."/>
            <person name="Hall B."/>
            <person name="Fabrick J.A."/>
            <person name="Brent C.S."/>
            <person name="Hull J.J."/>
        </authorList>
    </citation>
    <scope>NUCLEOTIDE SEQUENCE</scope>
</reference>
<feature type="region of interest" description="Disordered" evidence="1">
    <location>
        <begin position="71"/>
        <end position="108"/>
    </location>
</feature>
<dbReference type="EMBL" id="GBHO01024861">
    <property type="protein sequence ID" value="JAG18743.1"/>
    <property type="molecule type" value="Transcribed_RNA"/>
</dbReference>